<gene>
    <name evidence="2" type="ORF">SAMN00017477_2202</name>
</gene>
<feature type="domain" description="Gcp-like" evidence="1">
    <location>
        <begin position="36"/>
        <end position="145"/>
    </location>
</feature>
<protein>
    <submittedName>
        <fullName evidence="2">tRNA threonylcarbamoyladenosine biosynthesis protein TsaB</fullName>
    </submittedName>
</protein>
<reference evidence="3" key="1">
    <citation type="submission" date="2017-04" db="EMBL/GenBank/DDBJ databases">
        <authorList>
            <person name="Varghese N."/>
            <person name="Submissions S."/>
        </authorList>
    </citation>
    <scope>NUCLEOTIDE SEQUENCE [LARGE SCALE GENOMIC DNA]</scope>
    <source>
        <strain evidence="3">DSM 20463</strain>
    </source>
</reference>
<sequence length="219" mass="24319">MLTLGIDTSTMTATVGLSDGQKEIVSYEITEGVFNSEELTDMIEDMFSHVKYTIKDVELFAVGVGPGSFTGTRIAVTMARTFSQILKKPIVGVSSLRAMSMIDSKEDVLVLVDAKRKRAYYGLYSRNGEEVIMEDGIKNIDEILETMDKPFKITGTGTKVFEEKLNSDNIINRNIRGVNIAKLGEMIYKERGADNLEEVLPNYLAVSQAEAQFNEKHGL</sequence>
<keyword evidence="3" id="KW-1185">Reference proteome</keyword>
<evidence type="ECO:0000259" key="1">
    <source>
        <dbReference type="Pfam" id="PF00814"/>
    </source>
</evidence>
<dbReference type="RefSeq" id="WP_084231681.1">
    <property type="nucleotide sequence ID" value="NZ_FWWR01000017.1"/>
</dbReference>
<evidence type="ECO:0000313" key="2">
    <source>
        <dbReference type="EMBL" id="SMB94253.1"/>
    </source>
</evidence>
<dbReference type="InterPro" id="IPR043129">
    <property type="entry name" value="ATPase_NBD"/>
</dbReference>
<dbReference type="EMBL" id="FWWR01000017">
    <property type="protein sequence ID" value="SMB94253.1"/>
    <property type="molecule type" value="Genomic_DNA"/>
</dbReference>
<dbReference type="InterPro" id="IPR000905">
    <property type="entry name" value="Gcp-like_dom"/>
</dbReference>
<accession>A0A1W1VLT3</accession>
<dbReference type="OrthoDB" id="9784166at2"/>
<name>A0A1W1VLT3_PEPAS</name>
<dbReference type="SUPFAM" id="SSF53067">
    <property type="entry name" value="Actin-like ATPase domain"/>
    <property type="match status" value="2"/>
</dbReference>
<dbReference type="PANTHER" id="PTHR11735">
    <property type="entry name" value="TRNA N6-ADENOSINE THREONYLCARBAMOYLTRANSFERASE"/>
    <property type="match status" value="1"/>
</dbReference>
<dbReference type="CDD" id="cd24032">
    <property type="entry name" value="ASKHA_NBD_TsaB"/>
    <property type="match status" value="1"/>
</dbReference>
<dbReference type="NCBIfam" id="TIGR03725">
    <property type="entry name" value="T6A_YeaZ"/>
    <property type="match status" value="1"/>
</dbReference>
<dbReference type="PANTHER" id="PTHR11735:SF11">
    <property type="entry name" value="TRNA THREONYLCARBAMOYLADENOSINE BIOSYNTHESIS PROTEIN TSAB"/>
    <property type="match status" value="1"/>
</dbReference>
<dbReference type="Gene3D" id="3.30.420.40">
    <property type="match status" value="2"/>
</dbReference>
<dbReference type="STRING" id="573058.SAMN00017477_2202"/>
<dbReference type="AlphaFoldDB" id="A0A1W1VLT3"/>
<dbReference type="Proteomes" id="UP000192368">
    <property type="component" value="Unassembled WGS sequence"/>
</dbReference>
<dbReference type="InterPro" id="IPR022496">
    <property type="entry name" value="T6A_TsaB"/>
</dbReference>
<proteinExistence type="predicted"/>
<dbReference type="GO" id="GO:0005829">
    <property type="term" value="C:cytosol"/>
    <property type="evidence" value="ECO:0007669"/>
    <property type="project" value="TreeGrafter"/>
</dbReference>
<dbReference type="GO" id="GO:0002949">
    <property type="term" value="P:tRNA threonylcarbamoyladenosine modification"/>
    <property type="evidence" value="ECO:0007669"/>
    <property type="project" value="InterPro"/>
</dbReference>
<organism evidence="2 3">
    <name type="scientific">Peptoniphilus asaccharolyticus DSM 20463</name>
    <dbReference type="NCBI Taxonomy" id="573058"/>
    <lineage>
        <taxon>Bacteria</taxon>
        <taxon>Bacillati</taxon>
        <taxon>Bacillota</taxon>
        <taxon>Tissierellia</taxon>
        <taxon>Tissierellales</taxon>
        <taxon>Peptoniphilaceae</taxon>
        <taxon>Peptoniphilus</taxon>
    </lineage>
</organism>
<dbReference type="Pfam" id="PF00814">
    <property type="entry name" value="TsaD"/>
    <property type="match status" value="1"/>
</dbReference>
<evidence type="ECO:0000313" key="3">
    <source>
        <dbReference type="Proteomes" id="UP000192368"/>
    </source>
</evidence>